<dbReference type="GO" id="GO:0003676">
    <property type="term" value="F:nucleic acid binding"/>
    <property type="evidence" value="ECO:0007669"/>
    <property type="project" value="InterPro"/>
</dbReference>
<accession>A0A0T6BBG6</accession>
<evidence type="ECO:0000313" key="10">
    <source>
        <dbReference type="EMBL" id="KRT84645.1"/>
    </source>
</evidence>
<dbReference type="InterPro" id="IPR040393">
    <property type="entry name" value="TREX1/2"/>
</dbReference>
<reference evidence="10 11" key="1">
    <citation type="submission" date="2015-09" db="EMBL/GenBank/DDBJ databases">
        <title>Draft genome of the scarab beetle Oryctes borbonicus.</title>
        <authorList>
            <person name="Meyer J.M."/>
            <person name="Markov G.V."/>
            <person name="Baskaran P."/>
            <person name="Herrmann M."/>
            <person name="Sommer R.J."/>
            <person name="Roedelsperger C."/>
        </authorList>
    </citation>
    <scope>NUCLEOTIDE SEQUENCE [LARGE SCALE GENOMIC DNA]</scope>
    <source>
        <strain evidence="10">OB123</strain>
        <tissue evidence="10">Whole animal</tissue>
    </source>
</reference>
<keyword evidence="11" id="KW-1185">Reference proteome</keyword>
<keyword evidence="4" id="KW-0378">Hydrolase</keyword>
<evidence type="ECO:0000313" key="11">
    <source>
        <dbReference type="Proteomes" id="UP000051574"/>
    </source>
</evidence>
<dbReference type="AlphaFoldDB" id="A0A0T6BBG6"/>
<keyword evidence="2" id="KW-0540">Nuclease</keyword>
<dbReference type="EMBL" id="LJIG01002295">
    <property type="protein sequence ID" value="KRT84645.1"/>
    <property type="molecule type" value="Genomic_DNA"/>
</dbReference>
<dbReference type="GO" id="GO:0005737">
    <property type="term" value="C:cytoplasm"/>
    <property type="evidence" value="ECO:0007669"/>
    <property type="project" value="TreeGrafter"/>
</dbReference>
<evidence type="ECO:0000256" key="8">
    <source>
        <dbReference type="SAM" id="MobiDB-lite"/>
    </source>
</evidence>
<dbReference type="OrthoDB" id="10250935at2759"/>
<dbReference type="Pfam" id="PF00929">
    <property type="entry name" value="RNase_T"/>
    <property type="match status" value="1"/>
</dbReference>
<keyword evidence="6" id="KW-0460">Magnesium</keyword>
<proteinExistence type="inferred from homology"/>
<feature type="domain" description="Exonuclease" evidence="9">
    <location>
        <begin position="5"/>
        <end position="315"/>
    </location>
</feature>
<evidence type="ECO:0000259" key="9">
    <source>
        <dbReference type="SMART" id="SM00479"/>
    </source>
</evidence>
<dbReference type="InterPro" id="IPR036397">
    <property type="entry name" value="RNaseH_sf"/>
</dbReference>
<comment type="similarity">
    <text evidence="7">Belongs to the exonuclease superfamily. TREX family.</text>
</comment>
<dbReference type="PANTHER" id="PTHR13058">
    <property type="entry name" value="THREE PRIME REPAIR EXONUCLEASE 1, 2"/>
    <property type="match status" value="1"/>
</dbReference>
<sequence>SNIKTFIFFDIETTGLPYEEYNRTRITEMCFVAVQSDHISLGVYPRIQNKLVLCFNPQKMISPRATELTKLANDLLEFQPTFSKDTCEVISRFLALQRGPLCFVAHNGNYFDYPILNAEVDKLGWNLFDEILCIDSLQLFRDMDCVTMSEETIENNKSSSQLMVHDLPTQKDMPVELCDGYDELLCDALDDIEHISNTNKAQVDNENTPKKLNTASLYMKVVKISPQDNLYFSPPASKIIKNSSTASTSSEVISSPGRTKQPRARKQLDFGRRSYKLIDVYKRLTSKVNANSHLADQDVNMLIECAATLGQDFVDWANANAKKLSDIPKMKPGVKLGE</sequence>
<evidence type="ECO:0000256" key="5">
    <source>
        <dbReference type="ARBA" id="ARBA00022839"/>
    </source>
</evidence>
<name>A0A0T6BBG6_9SCAR</name>
<evidence type="ECO:0000256" key="6">
    <source>
        <dbReference type="ARBA" id="ARBA00022842"/>
    </source>
</evidence>
<evidence type="ECO:0000256" key="3">
    <source>
        <dbReference type="ARBA" id="ARBA00022723"/>
    </source>
</evidence>
<feature type="region of interest" description="Disordered" evidence="8">
    <location>
        <begin position="243"/>
        <end position="263"/>
    </location>
</feature>
<dbReference type="GO" id="GO:0008296">
    <property type="term" value="F:3'-5'-DNA exonuclease activity"/>
    <property type="evidence" value="ECO:0007669"/>
    <property type="project" value="TreeGrafter"/>
</dbReference>
<dbReference type="GO" id="GO:0006308">
    <property type="term" value="P:DNA catabolic process"/>
    <property type="evidence" value="ECO:0007669"/>
    <property type="project" value="TreeGrafter"/>
</dbReference>
<evidence type="ECO:0000256" key="7">
    <source>
        <dbReference type="ARBA" id="ARBA00025769"/>
    </source>
</evidence>
<organism evidence="10 11">
    <name type="scientific">Oryctes borbonicus</name>
    <dbReference type="NCBI Taxonomy" id="1629725"/>
    <lineage>
        <taxon>Eukaryota</taxon>
        <taxon>Metazoa</taxon>
        <taxon>Ecdysozoa</taxon>
        <taxon>Arthropoda</taxon>
        <taxon>Hexapoda</taxon>
        <taxon>Insecta</taxon>
        <taxon>Pterygota</taxon>
        <taxon>Neoptera</taxon>
        <taxon>Endopterygota</taxon>
        <taxon>Coleoptera</taxon>
        <taxon>Polyphaga</taxon>
        <taxon>Scarabaeiformia</taxon>
        <taxon>Scarabaeidae</taxon>
        <taxon>Dynastinae</taxon>
        <taxon>Oryctes</taxon>
    </lineage>
</organism>
<protein>
    <recommendedName>
        <fullName evidence="9">Exonuclease domain-containing protein</fullName>
    </recommendedName>
</protein>
<feature type="compositionally biased region" description="Low complexity" evidence="8">
    <location>
        <begin position="243"/>
        <end position="255"/>
    </location>
</feature>
<dbReference type="Gene3D" id="3.30.420.10">
    <property type="entry name" value="Ribonuclease H-like superfamily/Ribonuclease H"/>
    <property type="match status" value="1"/>
</dbReference>
<dbReference type="GO" id="GO:0046872">
    <property type="term" value="F:metal ion binding"/>
    <property type="evidence" value="ECO:0007669"/>
    <property type="project" value="UniProtKB-KW"/>
</dbReference>
<comment type="caution">
    <text evidence="10">The sequence shown here is derived from an EMBL/GenBank/DDBJ whole genome shotgun (WGS) entry which is preliminary data.</text>
</comment>
<dbReference type="InterPro" id="IPR013520">
    <property type="entry name" value="Ribonucl_H"/>
</dbReference>
<evidence type="ECO:0000256" key="4">
    <source>
        <dbReference type="ARBA" id="ARBA00022801"/>
    </source>
</evidence>
<gene>
    <name evidence="10" type="ORF">AMK59_554</name>
</gene>
<evidence type="ECO:0000256" key="2">
    <source>
        <dbReference type="ARBA" id="ARBA00022722"/>
    </source>
</evidence>
<evidence type="ECO:0000256" key="1">
    <source>
        <dbReference type="ARBA" id="ARBA00001946"/>
    </source>
</evidence>
<dbReference type="SMART" id="SM00479">
    <property type="entry name" value="EXOIII"/>
    <property type="match status" value="1"/>
</dbReference>
<dbReference type="PANTHER" id="PTHR13058:SF19">
    <property type="entry name" value="LD40940P"/>
    <property type="match status" value="1"/>
</dbReference>
<feature type="non-terminal residue" evidence="10">
    <location>
        <position position="1"/>
    </location>
</feature>
<dbReference type="Proteomes" id="UP000051574">
    <property type="component" value="Unassembled WGS sequence"/>
</dbReference>
<dbReference type="InterPro" id="IPR012337">
    <property type="entry name" value="RNaseH-like_sf"/>
</dbReference>
<keyword evidence="3" id="KW-0479">Metal-binding</keyword>
<keyword evidence="5" id="KW-0269">Exonuclease</keyword>
<dbReference type="SUPFAM" id="SSF53098">
    <property type="entry name" value="Ribonuclease H-like"/>
    <property type="match status" value="1"/>
</dbReference>
<comment type="cofactor">
    <cofactor evidence="1">
        <name>Mg(2+)</name>
        <dbReference type="ChEBI" id="CHEBI:18420"/>
    </cofactor>
</comment>